<accession>A0A0A8YI45</accession>
<sequence>MACTISARKLGSAARHMVHRCFPVTSHDPR</sequence>
<reference evidence="1" key="1">
    <citation type="submission" date="2014-09" db="EMBL/GenBank/DDBJ databases">
        <authorList>
            <person name="Magalhaes I.L.F."/>
            <person name="Oliveira U."/>
            <person name="Santos F.R."/>
            <person name="Vidigal T.H.D.A."/>
            <person name="Brescovit A.D."/>
            <person name="Santos A.J."/>
        </authorList>
    </citation>
    <scope>NUCLEOTIDE SEQUENCE</scope>
    <source>
        <tissue evidence="1">Shoot tissue taken approximately 20 cm above the soil surface</tissue>
    </source>
</reference>
<proteinExistence type="predicted"/>
<protein>
    <submittedName>
        <fullName evidence="1">Uncharacterized protein</fullName>
    </submittedName>
</protein>
<evidence type="ECO:0000313" key="1">
    <source>
        <dbReference type="EMBL" id="JAD25133.1"/>
    </source>
</evidence>
<reference evidence="1" key="2">
    <citation type="journal article" date="2015" name="Data Brief">
        <title>Shoot transcriptome of the giant reed, Arundo donax.</title>
        <authorList>
            <person name="Barrero R.A."/>
            <person name="Guerrero F.D."/>
            <person name="Moolhuijzen P."/>
            <person name="Goolsby J.A."/>
            <person name="Tidwell J."/>
            <person name="Bellgard S.E."/>
            <person name="Bellgard M.I."/>
        </authorList>
    </citation>
    <scope>NUCLEOTIDE SEQUENCE</scope>
    <source>
        <tissue evidence="1">Shoot tissue taken approximately 20 cm above the soil surface</tissue>
    </source>
</reference>
<dbReference type="EMBL" id="GBRH01272762">
    <property type="protein sequence ID" value="JAD25133.1"/>
    <property type="molecule type" value="Transcribed_RNA"/>
</dbReference>
<organism evidence="1">
    <name type="scientific">Arundo donax</name>
    <name type="common">Giant reed</name>
    <name type="synonym">Donax arundinaceus</name>
    <dbReference type="NCBI Taxonomy" id="35708"/>
    <lineage>
        <taxon>Eukaryota</taxon>
        <taxon>Viridiplantae</taxon>
        <taxon>Streptophyta</taxon>
        <taxon>Embryophyta</taxon>
        <taxon>Tracheophyta</taxon>
        <taxon>Spermatophyta</taxon>
        <taxon>Magnoliopsida</taxon>
        <taxon>Liliopsida</taxon>
        <taxon>Poales</taxon>
        <taxon>Poaceae</taxon>
        <taxon>PACMAD clade</taxon>
        <taxon>Arundinoideae</taxon>
        <taxon>Arundineae</taxon>
        <taxon>Arundo</taxon>
    </lineage>
</organism>
<name>A0A0A8YI45_ARUDO</name>
<dbReference type="AlphaFoldDB" id="A0A0A8YI45"/>